<keyword evidence="3" id="KW-0472">Membrane</keyword>
<keyword evidence="3" id="KW-0812">Transmembrane</keyword>
<proteinExistence type="inferred from homology"/>
<evidence type="ECO:0000256" key="2">
    <source>
        <dbReference type="SAM" id="Coils"/>
    </source>
</evidence>
<dbReference type="Pfam" id="PF25954">
    <property type="entry name" value="Beta-barrel_RND_2"/>
    <property type="match status" value="1"/>
</dbReference>
<dbReference type="RefSeq" id="WP_206292376.1">
    <property type="nucleotide sequence ID" value="NZ_CP063458.1"/>
</dbReference>
<dbReference type="KEGG" id="hbs:IPV69_24575"/>
<organism evidence="5 6">
    <name type="scientific">Humisphaera borealis</name>
    <dbReference type="NCBI Taxonomy" id="2807512"/>
    <lineage>
        <taxon>Bacteria</taxon>
        <taxon>Pseudomonadati</taxon>
        <taxon>Planctomycetota</taxon>
        <taxon>Phycisphaerae</taxon>
        <taxon>Tepidisphaerales</taxon>
        <taxon>Tepidisphaeraceae</taxon>
        <taxon>Humisphaera</taxon>
    </lineage>
</organism>
<sequence length="452" mass="49787">MKPRRALSPVRWILIAAGVVGVIVVGVSLLRFGRPAVTVTEIAEGPAIAAFYATGTLEPADREHAIRAPVEGFIKAPPGEAPYIDKGDRVSKGQVLAVIFNEGYQYTYDKSLADVKEKKARADVETSPVLQELDAKIANYGELVDAADREFRRYSASKEARVVNQADYDRALDRLKSVNSEFESFKAQKLQMRLKLTRELAEAESALKIATWNLEQTKIVSPVDGFVMDKPQQIGARIAVNDPIVVIANTSPSNLVMRAQVDEEDVTKVYPPDSQQKLAALLHPLFGFDRLLAGWKFRTQPVQMSLYAFADRTFLGRVTRIYPKADQERRTFEVDIAIDEPSDRMQAGMTGELMFITAYHPKTLVAPSQALQDGKVWTIRGGKLTAADAVVGLKGVERIEIVSGLKPGETVVISPIVGIEAGKSIRIGERIDPRIAAALNKPKEKELFRGGF</sequence>
<dbReference type="GO" id="GO:0015562">
    <property type="term" value="F:efflux transmembrane transporter activity"/>
    <property type="evidence" value="ECO:0007669"/>
    <property type="project" value="TreeGrafter"/>
</dbReference>
<gene>
    <name evidence="5" type="ORF">IPV69_24575</name>
</gene>
<dbReference type="PANTHER" id="PTHR30469:SF15">
    <property type="entry name" value="HLYD FAMILY OF SECRETION PROTEINS"/>
    <property type="match status" value="1"/>
</dbReference>
<evidence type="ECO:0000256" key="3">
    <source>
        <dbReference type="SAM" id="Phobius"/>
    </source>
</evidence>
<dbReference type="Gene3D" id="2.40.420.20">
    <property type="match status" value="1"/>
</dbReference>
<keyword evidence="3" id="KW-1133">Transmembrane helix</keyword>
<protein>
    <submittedName>
        <fullName evidence="5">Efflux RND transporter periplasmic adaptor subunit</fullName>
    </submittedName>
</protein>
<dbReference type="PANTHER" id="PTHR30469">
    <property type="entry name" value="MULTIDRUG RESISTANCE PROTEIN MDTA"/>
    <property type="match status" value="1"/>
</dbReference>
<reference evidence="5 6" key="1">
    <citation type="submission" date="2020-10" db="EMBL/GenBank/DDBJ databases">
        <title>Wide distribution of Phycisphaera-like planctomycetes from WD2101 soil group in peatlands and genome analysis of the first cultivated representative.</title>
        <authorList>
            <person name="Dedysh S.N."/>
            <person name="Beletsky A.V."/>
            <person name="Ivanova A."/>
            <person name="Kulichevskaya I.S."/>
            <person name="Suzina N.E."/>
            <person name="Philippov D.A."/>
            <person name="Rakitin A.L."/>
            <person name="Mardanov A.V."/>
            <person name="Ravin N.V."/>
        </authorList>
    </citation>
    <scope>NUCLEOTIDE SEQUENCE [LARGE SCALE GENOMIC DNA]</scope>
    <source>
        <strain evidence="5 6">M1803</strain>
    </source>
</reference>
<feature type="coiled-coil region" evidence="2">
    <location>
        <begin position="130"/>
        <end position="188"/>
    </location>
</feature>
<feature type="transmembrane region" description="Helical" evidence="3">
    <location>
        <begin position="12"/>
        <end position="32"/>
    </location>
</feature>
<dbReference type="AlphaFoldDB" id="A0A7M2WVU2"/>
<dbReference type="EMBL" id="CP063458">
    <property type="protein sequence ID" value="QOV89342.1"/>
    <property type="molecule type" value="Genomic_DNA"/>
</dbReference>
<dbReference type="Proteomes" id="UP000593765">
    <property type="component" value="Chromosome"/>
</dbReference>
<name>A0A7M2WVU2_9BACT</name>
<keyword evidence="2" id="KW-0175">Coiled coil</keyword>
<dbReference type="NCBIfam" id="TIGR01730">
    <property type="entry name" value="RND_mfp"/>
    <property type="match status" value="1"/>
</dbReference>
<dbReference type="Gene3D" id="2.40.30.170">
    <property type="match status" value="1"/>
</dbReference>
<evidence type="ECO:0000259" key="4">
    <source>
        <dbReference type="Pfam" id="PF25954"/>
    </source>
</evidence>
<dbReference type="Gene3D" id="2.40.50.100">
    <property type="match status" value="1"/>
</dbReference>
<feature type="domain" description="CusB-like beta-barrel" evidence="4">
    <location>
        <begin position="299"/>
        <end position="355"/>
    </location>
</feature>
<dbReference type="Gene3D" id="1.10.287.470">
    <property type="entry name" value="Helix hairpin bin"/>
    <property type="match status" value="1"/>
</dbReference>
<accession>A0A7M2WVU2</accession>
<evidence type="ECO:0000313" key="6">
    <source>
        <dbReference type="Proteomes" id="UP000593765"/>
    </source>
</evidence>
<dbReference type="GO" id="GO:1990281">
    <property type="term" value="C:efflux pump complex"/>
    <property type="evidence" value="ECO:0007669"/>
    <property type="project" value="TreeGrafter"/>
</dbReference>
<dbReference type="SUPFAM" id="SSF111369">
    <property type="entry name" value="HlyD-like secretion proteins"/>
    <property type="match status" value="1"/>
</dbReference>
<evidence type="ECO:0000313" key="5">
    <source>
        <dbReference type="EMBL" id="QOV89342.1"/>
    </source>
</evidence>
<evidence type="ECO:0000256" key="1">
    <source>
        <dbReference type="ARBA" id="ARBA00009477"/>
    </source>
</evidence>
<comment type="similarity">
    <text evidence="1">Belongs to the membrane fusion protein (MFP) (TC 8.A.1) family.</text>
</comment>
<dbReference type="InterPro" id="IPR006143">
    <property type="entry name" value="RND_pump_MFP"/>
</dbReference>
<keyword evidence="6" id="KW-1185">Reference proteome</keyword>
<dbReference type="InterPro" id="IPR058792">
    <property type="entry name" value="Beta-barrel_RND_2"/>
</dbReference>